<proteinExistence type="predicted"/>
<sequence>MLLISALAGVAVLLFGLPACLEKTAADEGDLFGRIERERQARLAESFRRRRSSWTIVRALERRERWLESLCRWTGVDRKKTADMLYRLRSPITVTEVALAKAVGGAVMLGAALQMAARLYSGREWSVLAAWPMLGAVLTFLLPTLLLEWADKRAKAEMAEQVPVFFSIVQALVEAGMPIQAAVKQAARRFDGRLGRELARLEVEEKRCGSWRKALEELAFRWEVDTLTAIALEINEAISKGVSVAPMLAVQVEEQVRQQEDEASAHMNRLNVRLLPFVIVLMGVPLLYLVMGPAFMGIGARL</sequence>
<comment type="caution">
    <text evidence="8">The sequence shown here is derived from an EMBL/GenBank/DDBJ whole genome shotgun (WGS) entry which is preliminary data.</text>
</comment>
<comment type="subcellular location">
    <subcellularLocation>
        <location evidence="1">Cell membrane</location>
        <topology evidence="1">Multi-pass membrane protein</topology>
    </subcellularLocation>
</comment>
<feature type="domain" description="Type II secretion system protein GspF" evidence="7">
    <location>
        <begin position="171"/>
        <end position="291"/>
    </location>
</feature>
<feature type="transmembrane region" description="Helical" evidence="6">
    <location>
        <begin position="125"/>
        <end position="142"/>
    </location>
</feature>
<dbReference type="EMBL" id="JAPYYP010000034">
    <property type="protein sequence ID" value="MDA5110543.1"/>
    <property type="molecule type" value="Genomic_DNA"/>
</dbReference>
<name>A0A9X3TV81_9BACL</name>
<evidence type="ECO:0000259" key="7">
    <source>
        <dbReference type="Pfam" id="PF00482"/>
    </source>
</evidence>
<dbReference type="RefSeq" id="WP_035296673.1">
    <property type="nucleotide sequence ID" value="NZ_JAPYYP010000034.1"/>
</dbReference>
<keyword evidence="9" id="KW-1185">Reference proteome</keyword>
<keyword evidence="3 6" id="KW-0812">Transmembrane</keyword>
<evidence type="ECO:0000256" key="6">
    <source>
        <dbReference type="SAM" id="Phobius"/>
    </source>
</evidence>
<evidence type="ECO:0000256" key="4">
    <source>
        <dbReference type="ARBA" id="ARBA00022989"/>
    </source>
</evidence>
<dbReference type="Proteomes" id="UP001151071">
    <property type="component" value="Unassembled WGS sequence"/>
</dbReference>
<dbReference type="InterPro" id="IPR018076">
    <property type="entry name" value="T2SS_GspF_dom"/>
</dbReference>
<evidence type="ECO:0000313" key="8">
    <source>
        <dbReference type="EMBL" id="MDA5110543.1"/>
    </source>
</evidence>
<dbReference type="Pfam" id="PF00482">
    <property type="entry name" value="T2SSF"/>
    <property type="match status" value="1"/>
</dbReference>
<reference evidence="8" key="1">
    <citation type="submission" date="2022-12" db="EMBL/GenBank/DDBJ databases">
        <title>Draft genome sequence of the thermophilic strain Brevibacillus thermoruber HT42, isolated from Los Humeros, Puebla, Mexico, with biotechnological potential.</title>
        <authorList>
            <person name="Lara Sanchez J."/>
            <person name="Solis Palacios R."/>
            <person name="Bustos Baena A.S."/>
            <person name="Ruz Baez A.E."/>
            <person name="Espinosa Luna G."/>
            <person name="Oliart Ros R.M."/>
        </authorList>
    </citation>
    <scope>NUCLEOTIDE SEQUENCE</scope>
    <source>
        <strain evidence="8">HT42</strain>
    </source>
</reference>
<protein>
    <submittedName>
        <fullName evidence="8">Type II secretion system F family protein</fullName>
    </submittedName>
</protein>
<feature type="transmembrane region" description="Helical" evidence="6">
    <location>
        <begin position="92"/>
        <end position="113"/>
    </location>
</feature>
<keyword evidence="4 6" id="KW-1133">Transmembrane helix</keyword>
<keyword evidence="5 6" id="KW-0472">Membrane</keyword>
<keyword evidence="2" id="KW-1003">Cell membrane</keyword>
<evidence type="ECO:0000256" key="1">
    <source>
        <dbReference type="ARBA" id="ARBA00004651"/>
    </source>
</evidence>
<evidence type="ECO:0000256" key="3">
    <source>
        <dbReference type="ARBA" id="ARBA00022692"/>
    </source>
</evidence>
<gene>
    <name evidence="8" type="ORF">O3V59_19585</name>
</gene>
<dbReference type="AlphaFoldDB" id="A0A9X3TV81"/>
<feature type="transmembrane region" description="Helical" evidence="6">
    <location>
        <begin position="274"/>
        <end position="296"/>
    </location>
</feature>
<evidence type="ECO:0000313" key="9">
    <source>
        <dbReference type="Proteomes" id="UP001151071"/>
    </source>
</evidence>
<organism evidence="8 9">
    <name type="scientific">Brevibacillus thermoruber</name>
    <dbReference type="NCBI Taxonomy" id="33942"/>
    <lineage>
        <taxon>Bacteria</taxon>
        <taxon>Bacillati</taxon>
        <taxon>Bacillota</taxon>
        <taxon>Bacilli</taxon>
        <taxon>Bacillales</taxon>
        <taxon>Paenibacillaceae</taxon>
        <taxon>Brevibacillus</taxon>
    </lineage>
</organism>
<accession>A0A9X3TV81</accession>
<dbReference type="PANTHER" id="PTHR35007:SF2">
    <property type="entry name" value="PILUS ASSEMBLE PROTEIN"/>
    <property type="match status" value="1"/>
</dbReference>
<dbReference type="GO" id="GO:0005886">
    <property type="term" value="C:plasma membrane"/>
    <property type="evidence" value="ECO:0007669"/>
    <property type="project" value="UniProtKB-SubCell"/>
</dbReference>
<evidence type="ECO:0000256" key="5">
    <source>
        <dbReference type="ARBA" id="ARBA00023136"/>
    </source>
</evidence>
<dbReference type="PANTHER" id="PTHR35007">
    <property type="entry name" value="INTEGRAL MEMBRANE PROTEIN-RELATED"/>
    <property type="match status" value="1"/>
</dbReference>
<evidence type="ECO:0000256" key="2">
    <source>
        <dbReference type="ARBA" id="ARBA00022475"/>
    </source>
</evidence>